<evidence type="ECO:0000256" key="3">
    <source>
        <dbReference type="ARBA" id="ARBA00022827"/>
    </source>
</evidence>
<accession>A0ABV7VNU0</accession>
<evidence type="ECO:0000256" key="1">
    <source>
        <dbReference type="ARBA" id="ARBA00005272"/>
    </source>
</evidence>
<gene>
    <name evidence="7" type="ORF">ACFOMG_00750</name>
</gene>
<dbReference type="Gene3D" id="3.50.50.100">
    <property type="match status" value="1"/>
</dbReference>
<keyword evidence="8" id="KW-1185">Reference proteome</keyword>
<dbReference type="SUPFAM" id="SSF51905">
    <property type="entry name" value="FAD/NAD(P)-binding domain"/>
    <property type="match status" value="2"/>
</dbReference>
<keyword evidence="4 7" id="KW-0560">Oxidoreductase</keyword>
<evidence type="ECO:0000256" key="2">
    <source>
        <dbReference type="ARBA" id="ARBA00022630"/>
    </source>
</evidence>
<evidence type="ECO:0000256" key="5">
    <source>
        <dbReference type="ARBA" id="ARBA00023027"/>
    </source>
</evidence>
<organism evidence="7 8">
    <name type="scientific">Bacterioplanoides pacificum</name>
    <dbReference type="NCBI Taxonomy" id="1171596"/>
    <lineage>
        <taxon>Bacteria</taxon>
        <taxon>Pseudomonadati</taxon>
        <taxon>Pseudomonadota</taxon>
        <taxon>Gammaproteobacteria</taxon>
        <taxon>Oceanospirillales</taxon>
        <taxon>Oceanospirillaceae</taxon>
        <taxon>Bacterioplanoides</taxon>
    </lineage>
</organism>
<dbReference type="PRINTS" id="PR00368">
    <property type="entry name" value="FADPNR"/>
</dbReference>
<reference evidence="8" key="1">
    <citation type="journal article" date="2019" name="Int. J. Syst. Evol. Microbiol.">
        <title>The Global Catalogue of Microorganisms (GCM) 10K type strain sequencing project: providing services to taxonomists for standard genome sequencing and annotation.</title>
        <authorList>
            <consortium name="The Broad Institute Genomics Platform"/>
            <consortium name="The Broad Institute Genome Sequencing Center for Infectious Disease"/>
            <person name="Wu L."/>
            <person name="Ma J."/>
        </authorList>
    </citation>
    <scope>NUCLEOTIDE SEQUENCE [LARGE SCALE GENOMIC DNA]</scope>
    <source>
        <strain evidence="8">KCTC 42424</strain>
    </source>
</reference>
<evidence type="ECO:0000313" key="7">
    <source>
        <dbReference type="EMBL" id="MFC3678638.1"/>
    </source>
</evidence>
<comment type="similarity">
    <text evidence="1">Belongs to the NADH dehydrogenase family.</text>
</comment>
<protein>
    <submittedName>
        <fullName evidence="7">NAD(P)/FAD-dependent oxidoreductase</fullName>
        <ecNumber evidence="7">1.6.5.-</ecNumber>
    </submittedName>
</protein>
<dbReference type="Pfam" id="PF07992">
    <property type="entry name" value="Pyr_redox_2"/>
    <property type="match status" value="1"/>
</dbReference>
<dbReference type="Proteomes" id="UP001595722">
    <property type="component" value="Unassembled WGS sequence"/>
</dbReference>
<evidence type="ECO:0000313" key="8">
    <source>
        <dbReference type="Proteomes" id="UP001595722"/>
    </source>
</evidence>
<dbReference type="RefSeq" id="WP_376864188.1">
    <property type="nucleotide sequence ID" value="NZ_JBHRYB010000001.1"/>
</dbReference>
<dbReference type="EMBL" id="JBHRYB010000001">
    <property type="protein sequence ID" value="MFC3678638.1"/>
    <property type="molecule type" value="Genomic_DNA"/>
</dbReference>
<dbReference type="PANTHER" id="PTHR43706">
    <property type="entry name" value="NADH DEHYDROGENASE"/>
    <property type="match status" value="1"/>
</dbReference>
<dbReference type="InterPro" id="IPR036188">
    <property type="entry name" value="FAD/NAD-bd_sf"/>
</dbReference>
<comment type="caution">
    <text evidence="7">The sequence shown here is derived from an EMBL/GenBank/DDBJ whole genome shotgun (WGS) entry which is preliminary data.</text>
</comment>
<proteinExistence type="inferred from homology"/>
<evidence type="ECO:0000259" key="6">
    <source>
        <dbReference type="Pfam" id="PF07992"/>
    </source>
</evidence>
<keyword evidence="5" id="KW-0520">NAD</keyword>
<dbReference type="PRINTS" id="PR00411">
    <property type="entry name" value="PNDRDTASEI"/>
</dbReference>
<dbReference type="EC" id="1.6.5.-" evidence="7"/>
<dbReference type="PANTHER" id="PTHR43706:SF9">
    <property type="entry name" value="TYPE II NADH:QUINONE OXIDOREDUCTASE"/>
    <property type="match status" value="1"/>
</dbReference>
<name>A0ABV7VNU0_9GAMM</name>
<evidence type="ECO:0000256" key="4">
    <source>
        <dbReference type="ARBA" id="ARBA00023002"/>
    </source>
</evidence>
<keyword evidence="3" id="KW-0274">FAD</keyword>
<dbReference type="InterPro" id="IPR045024">
    <property type="entry name" value="NDH-2"/>
</dbReference>
<dbReference type="GO" id="GO:0016491">
    <property type="term" value="F:oxidoreductase activity"/>
    <property type="evidence" value="ECO:0007669"/>
    <property type="project" value="UniProtKB-KW"/>
</dbReference>
<keyword evidence="2" id="KW-0285">Flavoprotein</keyword>
<feature type="domain" description="FAD/NAD(P)-binding" evidence="6">
    <location>
        <begin position="3"/>
        <end position="335"/>
    </location>
</feature>
<sequence>MQRIVIVGGGAGGLELATQLGRSLGRRKKAQIELIDANPTHLWKPLLHEVATGALDSGIDELNYRAHGKKHGFNFQIGRMSGLDRDNKQVVLSAMLDDQGDEVLSERRVSYDTLVLAIGSVTNDFGTQGAKDHCVFLDSRQQAEKFHQTLLNAFLRANASASSDGAIQDLEIAIVGAGATGVELSAELYNTAEVLVSYGMKNLRPENLKVTLIEAGERILPALPPRISAAATRELEKLGVTVRTNTLITAATADGFETKDQGSIQARLKVWAAGVKAPDFMTQLGLETNRANQLVVNRSLQTEDENIFALGDCASMLQQDGKPVPPRAQAAHQQASHLFRALKARHNNKPLPEFVYKDKGSLVSLSRYSTVGSLMGNLTRGSMMIEGRLARLVYVSLYRLHQIALHGYWHTLLLSLVGHINKVIRPRLKLH</sequence>
<dbReference type="InterPro" id="IPR023753">
    <property type="entry name" value="FAD/NAD-binding_dom"/>
</dbReference>